<dbReference type="RefSeq" id="WP_064465123.1">
    <property type="nucleotide sequence ID" value="NZ_CP017080.1"/>
</dbReference>
<name>A0A1B3XP44_9BACI</name>
<keyword evidence="2" id="KW-1185">Reference proteome</keyword>
<dbReference type="AlphaFoldDB" id="A0A1B3XP44"/>
<sequence>MSIYDKVGSEVSVAVIKPQVKIPNVGLSPHTKKVMKQNERIILKEKEKTARFSRLKNVL</sequence>
<dbReference type="Proteomes" id="UP000077926">
    <property type="component" value="Chromosome"/>
</dbReference>
<reference evidence="1 2" key="1">
    <citation type="submission" date="2016-08" db="EMBL/GenBank/DDBJ databases">
        <title>Complete genome sequence of Bacillus muralis G25-68, a strain with toxicity to nematodes.</title>
        <authorList>
            <person name="Zheng Z."/>
        </authorList>
    </citation>
    <scope>NUCLEOTIDE SEQUENCE [LARGE SCALE GENOMIC DNA]</scope>
    <source>
        <strain evidence="1 2">G25-68</strain>
    </source>
</reference>
<organism evidence="1 2">
    <name type="scientific">Peribacillus muralis</name>
    <dbReference type="NCBI Taxonomy" id="264697"/>
    <lineage>
        <taxon>Bacteria</taxon>
        <taxon>Bacillati</taxon>
        <taxon>Bacillota</taxon>
        <taxon>Bacilli</taxon>
        <taxon>Bacillales</taxon>
        <taxon>Bacillaceae</taxon>
        <taxon>Peribacillus</taxon>
    </lineage>
</organism>
<accession>A0A1B3XP44</accession>
<evidence type="ECO:0000313" key="2">
    <source>
        <dbReference type="Proteomes" id="UP000077926"/>
    </source>
</evidence>
<dbReference type="KEGG" id="bmur:ABE28_011265"/>
<proteinExistence type="predicted"/>
<dbReference type="OrthoDB" id="2889850at2"/>
<dbReference type="STRING" id="264697.ABE28_011265"/>
<evidence type="ECO:0000313" key="1">
    <source>
        <dbReference type="EMBL" id="AOH54930.1"/>
    </source>
</evidence>
<gene>
    <name evidence="1" type="ORF">ABE28_011265</name>
</gene>
<dbReference type="EMBL" id="CP017080">
    <property type="protein sequence ID" value="AOH54930.1"/>
    <property type="molecule type" value="Genomic_DNA"/>
</dbReference>
<protein>
    <submittedName>
        <fullName evidence="1">Uncharacterized protein</fullName>
    </submittedName>
</protein>